<dbReference type="EMBL" id="GG685688">
    <property type="protein sequence ID" value="EEQ99470.1"/>
    <property type="molecule type" value="Genomic_DNA"/>
</dbReference>
<dbReference type="Pfam" id="PF05276">
    <property type="entry name" value="SH3BP5"/>
    <property type="match status" value="2"/>
</dbReference>
<keyword evidence="6" id="KW-1185">Reference proteome</keyword>
<dbReference type="PANTHER" id="PTHR19423">
    <property type="entry name" value="SH3 DOMAIN-BINDING PROTEIN 5"/>
    <property type="match status" value="1"/>
</dbReference>
<protein>
    <submittedName>
        <fullName evidence="5">Uncharacterized protein</fullName>
    </submittedName>
</protein>
<dbReference type="OrthoDB" id="431286at2759"/>
<evidence type="ECO:0000256" key="4">
    <source>
        <dbReference type="SAM" id="MobiDB-lite"/>
    </source>
</evidence>
<dbReference type="AlphaFoldDB" id="C5LUX0"/>
<evidence type="ECO:0000256" key="1">
    <source>
        <dbReference type="ARBA" id="ARBA00007796"/>
    </source>
</evidence>
<evidence type="ECO:0000313" key="5">
    <source>
        <dbReference type="EMBL" id="EEQ99470.1"/>
    </source>
</evidence>
<sequence length="337" mass="37289">MDTCPENSVKQARHRQMTCGWDSDVDPSVEDVESVASGPDLHTAIVGLPPGAEIVDEESKLTEKVPELLETMNSSAERLNTLERELGAVEKRRHHLATEWRKRKQQLLPLIGRSVLERTKAYYEACALLGDSQQAVHTATGQFKKAVEEVDRIKLLMAGAEDEFSAIEEEDNADVHASGTARESVSTGSTVGDDKDSDPVEAAPSSKPGRHRTSSIVLKTADEQIRLAELSAKLLAAQSARDAAERACVMRTSEYRSLQMLIARLKKDATERAIKKAEPWYNNFATFSEMSNRELAKAGKLKASIRATKKEYQEAMQSLEQISNKVHESRRGNDEGI</sequence>
<dbReference type="PANTHER" id="PTHR19423:SF1">
    <property type="entry name" value="SH3 DOMAIN-BINDING PROTEIN 5"/>
    <property type="match status" value="1"/>
</dbReference>
<comment type="similarity">
    <text evidence="1">Belongs to the SH3BP5 family.</text>
</comment>
<feature type="coiled-coil region" evidence="3">
    <location>
        <begin position="65"/>
        <end position="99"/>
    </location>
</feature>
<evidence type="ECO:0000313" key="6">
    <source>
        <dbReference type="Proteomes" id="UP000007800"/>
    </source>
</evidence>
<dbReference type="RefSeq" id="XP_002766753.1">
    <property type="nucleotide sequence ID" value="XM_002766707.1"/>
</dbReference>
<proteinExistence type="inferred from homology"/>
<dbReference type="GO" id="GO:0005737">
    <property type="term" value="C:cytoplasm"/>
    <property type="evidence" value="ECO:0007669"/>
    <property type="project" value="TreeGrafter"/>
</dbReference>
<evidence type="ECO:0000256" key="2">
    <source>
        <dbReference type="ARBA" id="ARBA00023054"/>
    </source>
</evidence>
<dbReference type="OMA" id="ERTKAYY"/>
<dbReference type="GO" id="GO:0035556">
    <property type="term" value="P:intracellular signal transduction"/>
    <property type="evidence" value="ECO:0007669"/>
    <property type="project" value="InterPro"/>
</dbReference>
<dbReference type="GO" id="GO:0004860">
    <property type="term" value="F:protein kinase inhibitor activity"/>
    <property type="evidence" value="ECO:0007669"/>
    <property type="project" value="TreeGrafter"/>
</dbReference>
<evidence type="ECO:0000256" key="3">
    <source>
        <dbReference type="SAM" id="Coils"/>
    </source>
</evidence>
<dbReference type="InterPro" id="IPR007940">
    <property type="entry name" value="SH3BP5"/>
</dbReference>
<reference evidence="5 6" key="1">
    <citation type="submission" date="2008-07" db="EMBL/GenBank/DDBJ databases">
        <authorList>
            <person name="El-Sayed N."/>
            <person name="Caler E."/>
            <person name="Inman J."/>
            <person name="Amedeo P."/>
            <person name="Hass B."/>
            <person name="Wortman J."/>
        </authorList>
    </citation>
    <scope>NUCLEOTIDE SEQUENCE [LARGE SCALE GENOMIC DNA]</scope>
    <source>
        <strain evidence="6">ATCC 50983 / TXsc</strain>
    </source>
</reference>
<dbReference type="Proteomes" id="UP000007800">
    <property type="component" value="Unassembled WGS sequence"/>
</dbReference>
<feature type="compositionally biased region" description="Polar residues" evidence="4">
    <location>
        <begin position="181"/>
        <end position="190"/>
    </location>
</feature>
<keyword evidence="2 3" id="KW-0175">Coiled coil</keyword>
<dbReference type="InParanoid" id="C5LUX0"/>
<feature type="region of interest" description="Disordered" evidence="4">
    <location>
        <begin position="170"/>
        <end position="217"/>
    </location>
</feature>
<gene>
    <name evidence="5" type="ORF">Pmar_PMAR025858</name>
</gene>
<accession>C5LUX0</accession>
<dbReference type="GeneID" id="9050878"/>
<name>C5LUX0_PERM5</name>
<feature type="coiled-coil region" evidence="3">
    <location>
        <begin position="143"/>
        <end position="170"/>
    </location>
</feature>
<organism evidence="6">
    <name type="scientific">Perkinsus marinus (strain ATCC 50983 / TXsc)</name>
    <dbReference type="NCBI Taxonomy" id="423536"/>
    <lineage>
        <taxon>Eukaryota</taxon>
        <taxon>Sar</taxon>
        <taxon>Alveolata</taxon>
        <taxon>Perkinsozoa</taxon>
        <taxon>Perkinsea</taxon>
        <taxon>Perkinsida</taxon>
        <taxon>Perkinsidae</taxon>
        <taxon>Perkinsus</taxon>
    </lineage>
</organism>